<dbReference type="EMBL" id="MLYV02000867">
    <property type="protein sequence ID" value="PSR76017.1"/>
    <property type="molecule type" value="Genomic_DNA"/>
</dbReference>
<organism evidence="3 4">
    <name type="scientific">Hermanssonia centrifuga</name>
    <dbReference type="NCBI Taxonomy" id="98765"/>
    <lineage>
        <taxon>Eukaryota</taxon>
        <taxon>Fungi</taxon>
        <taxon>Dikarya</taxon>
        <taxon>Basidiomycota</taxon>
        <taxon>Agaricomycotina</taxon>
        <taxon>Agaricomycetes</taxon>
        <taxon>Polyporales</taxon>
        <taxon>Meruliaceae</taxon>
        <taxon>Hermanssonia</taxon>
    </lineage>
</organism>
<accession>A0A2R6NST4</accession>
<name>A0A2R6NST4_9APHY</name>
<evidence type="ECO:0000259" key="2">
    <source>
        <dbReference type="Pfam" id="PF24764"/>
    </source>
</evidence>
<dbReference type="OrthoDB" id="5946233at2759"/>
<protein>
    <recommendedName>
        <fullName evidence="2">Integrase core domain-containing protein</fullName>
    </recommendedName>
</protein>
<dbReference type="InterPro" id="IPR058913">
    <property type="entry name" value="Integrase_dom_put"/>
</dbReference>
<dbReference type="Pfam" id="PF24764">
    <property type="entry name" value="rva_4"/>
    <property type="match status" value="1"/>
</dbReference>
<proteinExistence type="predicted"/>
<dbReference type="PANTHER" id="PTHR46177">
    <property type="entry name" value="INTEGRASE CATALYTIC DOMAIN-CONTAINING PROTEIN"/>
    <property type="match status" value="1"/>
</dbReference>
<comment type="caution">
    <text evidence="3">The sequence shown here is derived from an EMBL/GenBank/DDBJ whole genome shotgun (WGS) entry which is preliminary data.</text>
</comment>
<sequence>MPAPEEDIREYVEYFWGLGVSDKETVELLKLHYDTSQYGLSAELVLRENRKLVAGYLRLTEPDAVAGRLGRRFVRRLFWSAGVNDMWSFDQHDKWKRFGLYLHLGLDPFPGRVLWLRIWRTNRNPRLITSYYLDAAQKVGAPILITWISGIPLVTQSDPGTENYGIANCQTTIRQRLDSSLIDTLQHRWMRHKSNIKPEIMWSILRRTWSPGFENILDEGLLHGLYSPDDPLEKLVFLWLAVPWLQAELDAFVKRFNRSSRRADKHKILPQGIPDLIALHPELYGTKDYKVLVPSVLFDEMESVYAPSNHSVFQLVPPTFQKIINEVYTDLGRPQVSSETFWDIYLGVLGSVRNLANEITSDSESIMVEDVSDEIPLLPNLHELRFGDESAGPRRFCYAGGLRDPPTNMLPEVNDEDKEEGAAEEESDPELDVRVYANITPNGSPEPLNF</sequence>
<evidence type="ECO:0000313" key="4">
    <source>
        <dbReference type="Proteomes" id="UP000186601"/>
    </source>
</evidence>
<dbReference type="PANTHER" id="PTHR46177:SF1">
    <property type="entry name" value="INTEGRASE CATALYTIC DOMAIN-CONTAINING PROTEIN"/>
    <property type="match status" value="1"/>
</dbReference>
<gene>
    <name evidence="3" type="ORF">PHLCEN_2v8733</name>
</gene>
<keyword evidence="4" id="KW-1185">Reference proteome</keyword>
<dbReference type="STRING" id="98765.A0A2R6NST4"/>
<feature type="compositionally biased region" description="Acidic residues" evidence="1">
    <location>
        <begin position="413"/>
        <end position="430"/>
    </location>
</feature>
<dbReference type="AlphaFoldDB" id="A0A2R6NST4"/>
<dbReference type="Proteomes" id="UP000186601">
    <property type="component" value="Unassembled WGS sequence"/>
</dbReference>
<feature type="region of interest" description="Disordered" evidence="1">
    <location>
        <begin position="403"/>
        <end position="450"/>
    </location>
</feature>
<evidence type="ECO:0000313" key="3">
    <source>
        <dbReference type="EMBL" id="PSR76017.1"/>
    </source>
</evidence>
<evidence type="ECO:0000256" key="1">
    <source>
        <dbReference type="SAM" id="MobiDB-lite"/>
    </source>
</evidence>
<feature type="domain" description="Integrase core" evidence="2">
    <location>
        <begin position="81"/>
        <end position="267"/>
    </location>
</feature>
<reference evidence="3 4" key="1">
    <citation type="submission" date="2018-02" db="EMBL/GenBank/DDBJ databases">
        <title>Genome sequence of the basidiomycete white-rot fungus Phlebia centrifuga.</title>
        <authorList>
            <person name="Granchi Z."/>
            <person name="Peng M."/>
            <person name="de Vries R.P."/>
            <person name="Hilden K."/>
            <person name="Makela M.R."/>
            <person name="Grigoriev I."/>
            <person name="Riley R."/>
        </authorList>
    </citation>
    <scope>NUCLEOTIDE SEQUENCE [LARGE SCALE GENOMIC DNA]</scope>
    <source>
        <strain evidence="3 4">FBCC195</strain>
    </source>
</reference>